<keyword evidence="1" id="KW-0175">Coiled coil</keyword>
<sequence>MIFLEKALGEVRSENAKIKFTTDSKLAEANALVASIEEKSLEVEAKLRSADAKFAEISRKSSEFDRKSQDLESQESALRRDQLSFIA</sequence>
<dbReference type="InterPro" id="IPR040418">
    <property type="entry name" value="CRWN"/>
</dbReference>
<organism evidence="5 6">
    <name type="scientific">Psophocarpus tetragonolobus</name>
    <name type="common">Winged bean</name>
    <name type="synonym">Dolichos tetragonolobus</name>
    <dbReference type="NCBI Taxonomy" id="3891"/>
    <lineage>
        <taxon>Eukaryota</taxon>
        <taxon>Viridiplantae</taxon>
        <taxon>Streptophyta</taxon>
        <taxon>Embryophyta</taxon>
        <taxon>Tracheophyta</taxon>
        <taxon>Spermatophyta</taxon>
        <taxon>Magnoliopsida</taxon>
        <taxon>eudicotyledons</taxon>
        <taxon>Gunneridae</taxon>
        <taxon>Pentapetalae</taxon>
        <taxon>rosids</taxon>
        <taxon>fabids</taxon>
        <taxon>Fabales</taxon>
        <taxon>Fabaceae</taxon>
        <taxon>Papilionoideae</taxon>
        <taxon>50 kb inversion clade</taxon>
        <taxon>NPAAA clade</taxon>
        <taxon>indigoferoid/millettioid clade</taxon>
        <taxon>Phaseoleae</taxon>
        <taxon>Psophocarpus</taxon>
    </lineage>
</organism>
<gene>
    <name evidence="5" type="ORF">VNO78_16641</name>
</gene>
<evidence type="ECO:0000256" key="4">
    <source>
        <dbReference type="ARBA" id="ARBA00024208"/>
    </source>
</evidence>
<evidence type="ECO:0000313" key="5">
    <source>
        <dbReference type="EMBL" id="KAK7395985.1"/>
    </source>
</evidence>
<comment type="subcellular location">
    <subcellularLocation>
        <location evidence="3">Nucleus lamina</location>
    </subcellularLocation>
</comment>
<dbReference type="AlphaFoldDB" id="A0AAN9XKL9"/>
<comment type="caution">
    <text evidence="5">The sequence shown here is derived from an EMBL/GenBank/DDBJ whole genome shotgun (WGS) entry which is preliminary data.</text>
</comment>
<dbReference type="EMBL" id="JAYMYS010000004">
    <property type="protein sequence ID" value="KAK7395985.1"/>
    <property type="molecule type" value="Genomic_DNA"/>
</dbReference>
<keyword evidence="2" id="KW-0539">Nucleus</keyword>
<protein>
    <submittedName>
        <fullName evidence="5">Uncharacterized protein</fullName>
    </submittedName>
</protein>
<dbReference type="GO" id="GO:0005652">
    <property type="term" value="C:nuclear lamina"/>
    <property type="evidence" value="ECO:0007669"/>
    <property type="project" value="UniProtKB-SubCell"/>
</dbReference>
<accession>A0AAN9XKL9</accession>
<keyword evidence="6" id="KW-1185">Reference proteome</keyword>
<dbReference type="GO" id="GO:0006997">
    <property type="term" value="P:nucleus organization"/>
    <property type="evidence" value="ECO:0007669"/>
    <property type="project" value="InterPro"/>
</dbReference>
<evidence type="ECO:0000256" key="2">
    <source>
        <dbReference type="ARBA" id="ARBA00023242"/>
    </source>
</evidence>
<proteinExistence type="inferred from homology"/>
<dbReference type="PANTHER" id="PTHR31908:SF11">
    <property type="entry name" value="PROTEIN CROWDED NUCLEI 1"/>
    <property type="match status" value="1"/>
</dbReference>
<dbReference type="PANTHER" id="PTHR31908">
    <property type="entry name" value="PROTEIN CROWDED NUCLEI 4"/>
    <property type="match status" value="1"/>
</dbReference>
<evidence type="ECO:0000256" key="1">
    <source>
        <dbReference type="ARBA" id="ARBA00023054"/>
    </source>
</evidence>
<evidence type="ECO:0000256" key="3">
    <source>
        <dbReference type="ARBA" id="ARBA00024186"/>
    </source>
</evidence>
<name>A0AAN9XKL9_PSOTE</name>
<comment type="similarity">
    <text evidence="4">Belongs to the CRWN family.</text>
</comment>
<dbReference type="Proteomes" id="UP001386955">
    <property type="component" value="Unassembled WGS sequence"/>
</dbReference>
<evidence type="ECO:0000313" key="6">
    <source>
        <dbReference type="Proteomes" id="UP001386955"/>
    </source>
</evidence>
<reference evidence="5 6" key="1">
    <citation type="submission" date="2024-01" db="EMBL/GenBank/DDBJ databases">
        <title>The genomes of 5 underutilized Papilionoideae crops provide insights into root nodulation and disease resistanc.</title>
        <authorList>
            <person name="Jiang F."/>
        </authorList>
    </citation>
    <scope>NUCLEOTIDE SEQUENCE [LARGE SCALE GENOMIC DNA]</scope>
    <source>
        <strain evidence="5">DUOXIRENSHENG_FW03</strain>
        <tissue evidence="5">Leaves</tissue>
    </source>
</reference>